<dbReference type="InterPro" id="IPR009057">
    <property type="entry name" value="Homeodomain-like_sf"/>
</dbReference>
<feature type="domain" description="Myb-like" evidence="4">
    <location>
        <begin position="34"/>
        <end position="76"/>
    </location>
</feature>
<dbReference type="InterPro" id="IPR017930">
    <property type="entry name" value="Myb_dom"/>
</dbReference>
<feature type="domain" description="HTH myb-type" evidence="5">
    <location>
        <begin position="34"/>
        <end position="80"/>
    </location>
</feature>
<evidence type="ECO:0000259" key="5">
    <source>
        <dbReference type="PROSITE" id="PS51294"/>
    </source>
</evidence>
<evidence type="ECO:0000313" key="6">
    <source>
        <dbReference type="EMBL" id="MED6144632.1"/>
    </source>
</evidence>
<evidence type="ECO:0000259" key="4">
    <source>
        <dbReference type="PROSITE" id="PS50090"/>
    </source>
</evidence>
<reference evidence="6 7" key="1">
    <citation type="journal article" date="2023" name="Plants (Basel)">
        <title>Bridging the Gap: Combining Genomics and Transcriptomics Approaches to Understand Stylosanthes scabra, an Orphan Legume from the Brazilian Caatinga.</title>
        <authorList>
            <person name="Ferreira-Neto J.R.C."/>
            <person name="da Silva M.D."/>
            <person name="Binneck E."/>
            <person name="de Melo N.F."/>
            <person name="da Silva R.H."/>
            <person name="de Melo A.L.T.M."/>
            <person name="Pandolfi V."/>
            <person name="Bustamante F.O."/>
            <person name="Brasileiro-Vidal A.C."/>
            <person name="Benko-Iseppon A.M."/>
        </authorList>
    </citation>
    <scope>NUCLEOTIDE SEQUENCE [LARGE SCALE GENOMIC DNA]</scope>
    <source>
        <tissue evidence="6">Leaves</tissue>
    </source>
</reference>
<gene>
    <name evidence="6" type="ORF">PIB30_017560</name>
</gene>
<dbReference type="Gene3D" id="1.10.10.60">
    <property type="entry name" value="Homeodomain-like"/>
    <property type="match status" value="1"/>
</dbReference>
<proteinExistence type="predicted"/>
<dbReference type="PANTHER" id="PTHR47998:SF3">
    <property type="entry name" value="TRANSCRIPTION FACTOR TRY-LIKE"/>
    <property type="match status" value="1"/>
</dbReference>
<dbReference type="PROSITE" id="PS50090">
    <property type="entry name" value="MYB_LIKE"/>
    <property type="match status" value="1"/>
</dbReference>
<evidence type="ECO:0000313" key="7">
    <source>
        <dbReference type="Proteomes" id="UP001341840"/>
    </source>
</evidence>
<name>A0ABU6T7E8_9FABA</name>
<dbReference type="Proteomes" id="UP001341840">
    <property type="component" value="Unassembled WGS sequence"/>
</dbReference>
<sequence length="87" mass="9944">MSESNHNTTEANTTSSDQFVKEMRQQEEPTILHFSEDEEDLVARMFRLVGKRWSLIAGRIPGRTAQEVEKYWTSKCAFPSDQCSSSA</sequence>
<dbReference type="PANTHER" id="PTHR47998">
    <property type="entry name" value="TRANSCRIPTION FACTOR MYB51-LIKE ISOFORM X1"/>
    <property type="match status" value="1"/>
</dbReference>
<dbReference type="EMBL" id="JASCZI010090672">
    <property type="protein sequence ID" value="MED6144632.1"/>
    <property type="molecule type" value="Genomic_DNA"/>
</dbReference>
<dbReference type="SMART" id="SM00717">
    <property type="entry name" value="SANT"/>
    <property type="match status" value="1"/>
</dbReference>
<dbReference type="InterPro" id="IPR015495">
    <property type="entry name" value="Myb_TF_plants"/>
</dbReference>
<comment type="subcellular location">
    <subcellularLocation>
        <location evidence="1">Nucleus</location>
    </subcellularLocation>
</comment>
<accession>A0ABU6T7E8</accession>
<evidence type="ECO:0000256" key="1">
    <source>
        <dbReference type="ARBA" id="ARBA00004123"/>
    </source>
</evidence>
<evidence type="ECO:0000256" key="3">
    <source>
        <dbReference type="ARBA" id="ARBA00023242"/>
    </source>
</evidence>
<comment type="caution">
    <text evidence="6">The sequence shown here is derived from an EMBL/GenBank/DDBJ whole genome shotgun (WGS) entry which is preliminary data.</text>
</comment>
<dbReference type="InterPro" id="IPR001005">
    <property type="entry name" value="SANT/Myb"/>
</dbReference>
<dbReference type="SUPFAM" id="SSF46689">
    <property type="entry name" value="Homeodomain-like"/>
    <property type="match status" value="1"/>
</dbReference>
<protein>
    <submittedName>
        <fullName evidence="6">Uncharacterized protein</fullName>
    </submittedName>
</protein>
<keyword evidence="2" id="KW-0238">DNA-binding</keyword>
<keyword evidence="7" id="KW-1185">Reference proteome</keyword>
<organism evidence="6 7">
    <name type="scientific">Stylosanthes scabra</name>
    <dbReference type="NCBI Taxonomy" id="79078"/>
    <lineage>
        <taxon>Eukaryota</taxon>
        <taxon>Viridiplantae</taxon>
        <taxon>Streptophyta</taxon>
        <taxon>Embryophyta</taxon>
        <taxon>Tracheophyta</taxon>
        <taxon>Spermatophyta</taxon>
        <taxon>Magnoliopsida</taxon>
        <taxon>eudicotyledons</taxon>
        <taxon>Gunneridae</taxon>
        <taxon>Pentapetalae</taxon>
        <taxon>rosids</taxon>
        <taxon>fabids</taxon>
        <taxon>Fabales</taxon>
        <taxon>Fabaceae</taxon>
        <taxon>Papilionoideae</taxon>
        <taxon>50 kb inversion clade</taxon>
        <taxon>dalbergioids sensu lato</taxon>
        <taxon>Dalbergieae</taxon>
        <taxon>Pterocarpus clade</taxon>
        <taxon>Stylosanthes</taxon>
    </lineage>
</organism>
<dbReference type="Pfam" id="PF00249">
    <property type="entry name" value="Myb_DNA-binding"/>
    <property type="match status" value="1"/>
</dbReference>
<dbReference type="CDD" id="cd00167">
    <property type="entry name" value="SANT"/>
    <property type="match status" value="1"/>
</dbReference>
<keyword evidence="3" id="KW-0539">Nucleus</keyword>
<dbReference type="PROSITE" id="PS51294">
    <property type="entry name" value="HTH_MYB"/>
    <property type="match status" value="1"/>
</dbReference>
<evidence type="ECO:0000256" key="2">
    <source>
        <dbReference type="ARBA" id="ARBA00023125"/>
    </source>
</evidence>